<evidence type="ECO:0000256" key="6">
    <source>
        <dbReference type="ARBA" id="ARBA00022801"/>
    </source>
</evidence>
<gene>
    <name evidence="10" type="ORF">J6I44_01065</name>
</gene>
<dbReference type="PROSITE" id="PS51257">
    <property type="entry name" value="PROKAR_LIPOPROTEIN"/>
    <property type="match status" value="1"/>
</dbReference>
<keyword evidence="8" id="KW-0460">Magnesium</keyword>
<evidence type="ECO:0000256" key="2">
    <source>
        <dbReference type="ARBA" id="ARBA00001947"/>
    </source>
</evidence>
<dbReference type="Pfam" id="PF00245">
    <property type="entry name" value="Alk_phosphatase"/>
    <property type="match status" value="1"/>
</dbReference>
<dbReference type="SMART" id="SM00098">
    <property type="entry name" value="alkPPc"/>
    <property type="match status" value="1"/>
</dbReference>
<evidence type="ECO:0000313" key="11">
    <source>
        <dbReference type="Proteomes" id="UP001207918"/>
    </source>
</evidence>
<evidence type="ECO:0000256" key="8">
    <source>
        <dbReference type="ARBA" id="ARBA00022842"/>
    </source>
</evidence>
<dbReference type="InterPro" id="IPR018299">
    <property type="entry name" value="Alkaline_phosphatase_AS"/>
</dbReference>
<dbReference type="Gene3D" id="3.40.720.10">
    <property type="entry name" value="Alkaline Phosphatase, subunit A"/>
    <property type="match status" value="1"/>
</dbReference>
<comment type="cofactor">
    <cofactor evidence="1">
        <name>Mg(2+)</name>
        <dbReference type="ChEBI" id="CHEBI:18420"/>
    </cofactor>
</comment>
<dbReference type="PANTHER" id="PTHR11596">
    <property type="entry name" value="ALKALINE PHOSPHATASE"/>
    <property type="match status" value="1"/>
</dbReference>
<evidence type="ECO:0000256" key="7">
    <source>
        <dbReference type="ARBA" id="ARBA00022833"/>
    </source>
</evidence>
<dbReference type="PROSITE" id="PS00123">
    <property type="entry name" value="ALKALINE_PHOSPHATASE"/>
    <property type="match status" value="1"/>
</dbReference>
<comment type="caution">
    <text evidence="10">The sequence shown here is derived from an EMBL/GenBank/DDBJ whole genome shotgun (WGS) entry which is preliminary data.</text>
</comment>
<protein>
    <submittedName>
        <fullName evidence="10">Alkaline phosphatase</fullName>
    </submittedName>
</protein>
<comment type="cofactor">
    <cofactor evidence="2">
        <name>Zn(2+)</name>
        <dbReference type="ChEBI" id="CHEBI:29105"/>
    </cofactor>
</comment>
<keyword evidence="5" id="KW-0479">Metal-binding</keyword>
<reference evidence="10 11" key="1">
    <citation type="submission" date="2021-03" db="EMBL/GenBank/DDBJ databases">
        <title>Aliifodinibius sp. nov., a new bacterium isolated from saline soil.</title>
        <authorList>
            <person name="Galisteo C."/>
            <person name="De La Haba R."/>
            <person name="Sanchez-Porro C."/>
            <person name="Ventosa A."/>
        </authorList>
    </citation>
    <scope>NUCLEOTIDE SEQUENCE [LARGE SCALE GENOMIC DNA]</scope>
    <source>
        <strain evidence="10 11">1BSP15-2V2</strain>
    </source>
</reference>
<proteinExistence type="inferred from homology"/>
<dbReference type="InterPro" id="IPR001952">
    <property type="entry name" value="Alkaline_phosphatase"/>
</dbReference>
<keyword evidence="4" id="KW-0597">Phosphoprotein</keyword>
<keyword evidence="11" id="KW-1185">Reference proteome</keyword>
<dbReference type="RefSeq" id="WP_265764081.1">
    <property type="nucleotide sequence ID" value="NZ_JAGGJA010000001.1"/>
</dbReference>
<keyword evidence="7" id="KW-0862">Zinc</keyword>
<dbReference type="CDD" id="cd16012">
    <property type="entry name" value="ALP"/>
    <property type="match status" value="1"/>
</dbReference>
<organism evidence="10 11">
    <name type="scientific">Fodinibius salsisoli</name>
    <dbReference type="NCBI Taxonomy" id="2820877"/>
    <lineage>
        <taxon>Bacteria</taxon>
        <taxon>Pseudomonadati</taxon>
        <taxon>Balneolota</taxon>
        <taxon>Balneolia</taxon>
        <taxon>Balneolales</taxon>
        <taxon>Balneolaceae</taxon>
        <taxon>Fodinibius</taxon>
    </lineage>
</organism>
<evidence type="ECO:0000256" key="3">
    <source>
        <dbReference type="ARBA" id="ARBA00005984"/>
    </source>
</evidence>
<dbReference type="SUPFAM" id="SSF53649">
    <property type="entry name" value="Alkaline phosphatase-like"/>
    <property type="match status" value="1"/>
</dbReference>
<sequence length="367" mass="40665">MPKFVLIFLSTFLLLAVGCEHEKSTNEKPNIILMVGDGMGVAQVTAANYWNPQKSNYYNFKTVGLMETSSTSHKVTDSASGATAMSTGEKTYKRAIGVASDSTHLKTILEELHDQGYQTGLISLTSITHATPASFYAHVTDRDMHEEIASQLVDADLDFFAGGGWKYFLERKDNRNLFHELGEKGYEMDSLALPSKLDGSKKYGSLIAEGSLPSKVQGRVDFLQRAASSAIEYFKKSDKPYFLMVEGSYIDWGGHAEDAEMMIQESVDFDHTIGTVMDKTKTDDNTLLVVTADHETGGVAIGKYYEEDEVGNRIEVPDTLGIQFNTDQHTASMVPVFAKGYKEELFSGVYANNQIYHKLMEVCKLPD</sequence>
<dbReference type="EMBL" id="JAGGJA010000001">
    <property type="protein sequence ID" value="MCW9705418.1"/>
    <property type="molecule type" value="Genomic_DNA"/>
</dbReference>
<evidence type="ECO:0000256" key="9">
    <source>
        <dbReference type="RuleBase" id="RU003946"/>
    </source>
</evidence>
<accession>A0ABT3PI08</accession>
<name>A0ABT3PI08_9BACT</name>
<keyword evidence="6" id="KW-0378">Hydrolase</keyword>
<dbReference type="PRINTS" id="PR00113">
    <property type="entry name" value="ALKPHPHTASE"/>
</dbReference>
<evidence type="ECO:0000256" key="5">
    <source>
        <dbReference type="ARBA" id="ARBA00022723"/>
    </source>
</evidence>
<evidence type="ECO:0000313" key="10">
    <source>
        <dbReference type="EMBL" id="MCW9705418.1"/>
    </source>
</evidence>
<dbReference type="Proteomes" id="UP001207918">
    <property type="component" value="Unassembled WGS sequence"/>
</dbReference>
<dbReference type="InterPro" id="IPR017850">
    <property type="entry name" value="Alkaline_phosphatase_core_sf"/>
</dbReference>
<dbReference type="PANTHER" id="PTHR11596:SF5">
    <property type="entry name" value="ALKALINE PHOSPHATASE"/>
    <property type="match status" value="1"/>
</dbReference>
<comment type="similarity">
    <text evidence="3 9">Belongs to the alkaline phosphatase family.</text>
</comment>
<evidence type="ECO:0000256" key="4">
    <source>
        <dbReference type="ARBA" id="ARBA00022553"/>
    </source>
</evidence>
<evidence type="ECO:0000256" key="1">
    <source>
        <dbReference type="ARBA" id="ARBA00001946"/>
    </source>
</evidence>